<evidence type="ECO:0000256" key="3">
    <source>
        <dbReference type="ARBA" id="ARBA00022801"/>
    </source>
</evidence>
<evidence type="ECO:0000313" key="8">
    <source>
        <dbReference type="EMBL" id="MDP9831629.1"/>
    </source>
</evidence>
<dbReference type="InterPro" id="IPR000064">
    <property type="entry name" value="NLP_P60_dom"/>
</dbReference>
<sequence length="238" mass="23741">MVAPRATFSKSTMTTVATASAAGALMGLGAPMALADGNGTAAAAPAAAVALATPAAATNTVATVDLGNVSAGEWEMETVVVEAEAAPVAPAVEAPVARTAPTTEARATTQQATPAAEAEAAQPAYSGSSSSIAATALAYQGAPYRWGGTTPAGWDCIGFVRYVYAQHGVSIGGYTTSVLSVGRQVPYSEARAGDILYWPGHVAISLGNGMNIGAWNESIGTTTGADSYIGVPTVIRVF</sequence>
<keyword evidence="4" id="KW-0788">Thiol protease</keyword>
<accession>A0ABT9PGW4</accession>
<gene>
    <name evidence="8" type="ORF">J2S45_000308</name>
</gene>
<name>A0ABT9PGW4_9ACTO</name>
<dbReference type="InterPro" id="IPR038765">
    <property type="entry name" value="Papain-like_cys_pep_sf"/>
</dbReference>
<dbReference type="GO" id="GO:0016787">
    <property type="term" value="F:hydrolase activity"/>
    <property type="evidence" value="ECO:0007669"/>
    <property type="project" value="UniProtKB-KW"/>
</dbReference>
<feature type="signal peptide" evidence="6">
    <location>
        <begin position="1"/>
        <end position="35"/>
    </location>
</feature>
<evidence type="ECO:0000256" key="6">
    <source>
        <dbReference type="SAM" id="SignalP"/>
    </source>
</evidence>
<dbReference type="SUPFAM" id="SSF54001">
    <property type="entry name" value="Cysteine proteinases"/>
    <property type="match status" value="1"/>
</dbReference>
<organism evidence="8 9">
    <name type="scientific">Trueperella abortisuis</name>
    <dbReference type="NCBI Taxonomy" id="445930"/>
    <lineage>
        <taxon>Bacteria</taxon>
        <taxon>Bacillati</taxon>
        <taxon>Actinomycetota</taxon>
        <taxon>Actinomycetes</taxon>
        <taxon>Actinomycetales</taxon>
        <taxon>Actinomycetaceae</taxon>
        <taxon>Trueperella</taxon>
    </lineage>
</organism>
<reference evidence="8 9" key="1">
    <citation type="submission" date="2023-07" db="EMBL/GenBank/DDBJ databases">
        <title>Sequencing the genomes of 1000 actinobacteria strains.</title>
        <authorList>
            <person name="Klenk H.-P."/>
        </authorList>
    </citation>
    <scope>NUCLEOTIDE SEQUENCE [LARGE SCALE GENOMIC DNA]</scope>
    <source>
        <strain evidence="8 9">DSM 19515</strain>
    </source>
</reference>
<dbReference type="Proteomes" id="UP001230145">
    <property type="component" value="Unassembled WGS sequence"/>
</dbReference>
<feature type="domain" description="NlpC/P60" evidence="7">
    <location>
        <begin position="126"/>
        <end position="238"/>
    </location>
</feature>
<feature type="region of interest" description="Disordered" evidence="5">
    <location>
        <begin position="97"/>
        <end position="122"/>
    </location>
</feature>
<comment type="similarity">
    <text evidence="1">Belongs to the peptidase C40 family.</text>
</comment>
<dbReference type="PANTHER" id="PTHR47053">
    <property type="entry name" value="MUREIN DD-ENDOPEPTIDASE MEPH-RELATED"/>
    <property type="match status" value="1"/>
</dbReference>
<dbReference type="EMBL" id="JAUSQL010000001">
    <property type="protein sequence ID" value="MDP9831629.1"/>
    <property type="molecule type" value="Genomic_DNA"/>
</dbReference>
<evidence type="ECO:0000313" key="9">
    <source>
        <dbReference type="Proteomes" id="UP001230145"/>
    </source>
</evidence>
<evidence type="ECO:0000256" key="5">
    <source>
        <dbReference type="SAM" id="MobiDB-lite"/>
    </source>
</evidence>
<feature type="chain" id="PRO_5047453701" evidence="6">
    <location>
        <begin position="36"/>
        <end position="238"/>
    </location>
</feature>
<protein>
    <submittedName>
        <fullName evidence="8">Cell wall-associated NlpC family hydrolase</fullName>
    </submittedName>
</protein>
<dbReference type="InterPro" id="IPR051202">
    <property type="entry name" value="Peptidase_C40"/>
</dbReference>
<keyword evidence="3 8" id="KW-0378">Hydrolase</keyword>
<comment type="caution">
    <text evidence="8">The sequence shown here is derived from an EMBL/GenBank/DDBJ whole genome shotgun (WGS) entry which is preliminary data.</text>
</comment>
<evidence type="ECO:0000256" key="1">
    <source>
        <dbReference type="ARBA" id="ARBA00007074"/>
    </source>
</evidence>
<evidence type="ECO:0000256" key="4">
    <source>
        <dbReference type="ARBA" id="ARBA00022807"/>
    </source>
</evidence>
<dbReference type="Pfam" id="PF00877">
    <property type="entry name" value="NLPC_P60"/>
    <property type="match status" value="1"/>
</dbReference>
<evidence type="ECO:0000256" key="2">
    <source>
        <dbReference type="ARBA" id="ARBA00022670"/>
    </source>
</evidence>
<keyword evidence="2" id="KW-0645">Protease</keyword>
<evidence type="ECO:0000259" key="7">
    <source>
        <dbReference type="PROSITE" id="PS51935"/>
    </source>
</evidence>
<dbReference type="Gene3D" id="3.90.1720.10">
    <property type="entry name" value="endopeptidase domain like (from Nostoc punctiforme)"/>
    <property type="match status" value="1"/>
</dbReference>
<dbReference type="PROSITE" id="PS51935">
    <property type="entry name" value="NLPC_P60"/>
    <property type="match status" value="1"/>
</dbReference>
<dbReference type="PANTHER" id="PTHR47053:SF1">
    <property type="entry name" value="MUREIN DD-ENDOPEPTIDASE MEPH-RELATED"/>
    <property type="match status" value="1"/>
</dbReference>
<keyword evidence="9" id="KW-1185">Reference proteome</keyword>
<proteinExistence type="inferred from homology"/>
<keyword evidence="6" id="KW-0732">Signal</keyword>